<dbReference type="InterPro" id="IPR027417">
    <property type="entry name" value="P-loop_NTPase"/>
</dbReference>
<name>F0NXK8_WEEVC</name>
<evidence type="ECO:0000256" key="2">
    <source>
        <dbReference type="ARBA" id="ARBA00022741"/>
    </source>
</evidence>
<sequence>MLIVESLSYQYQESEKFFLKNINFRVEKGETLAIIGESGSGKSTLIRLIYGLLDYNHKMQKIEWNGVLLKGPSYNLIPGHSMMKYVAQDFDLIDFVSVGENVGYYISNFDLPKKHQIIDQALEAVEMQAYKAVHPKYLSGGQRQRVAIARALALRPELLLLDEPFSNIDQHLKIKIRERIYAFCKEHKMSLIFTTHDLSDAFYSSDQILVLKDGQIVQIGAVKNVRNFPKSAYVAQLFGYVALIPKEKAAALMIDAENDLVIYPEEVVLDDASDIYGTVTKVHYQGRDYICTMEVDEVEILFYSETEILPNQYLPIKIINYRTIE</sequence>
<dbReference type="EC" id="3.6.3.30" evidence="5"/>
<dbReference type="GO" id="GO:0016887">
    <property type="term" value="F:ATP hydrolysis activity"/>
    <property type="evidence" value="ECO:0007669"/>
    <property type="project" value="InterPro"/>
</dbReference>
<evidence type="ECO:0000313" key="6">
    <source>
        <dbReference type="Proteomes" id="UP000008641"/>
    </source>
</evidence>
<dbReference type="Gene3D" id="3.40.50.300">
    <property type="entry name" value="P-loop containing nucleotide triphosphate hydrolases"/>
    <property type="match status" value="1"/>
</dbReference>
<evidence type="ECO:0000259" key="4">
    <source>
        <dbReference type="PROSITE" id="PS50893"/>
    </source>
</evidence>
<keyword evidence="2" id="KW-0547">Nucleotide-binding</keyword>
<dbReference type="KEGG" id="wvi:Weevi_1294"/>
<dbReference type="InterPro" id="IPR050093">
    <property type="entry name" value="ABC_SmlMolc_Importer"/>
</dbReference>
<dbReference type="Pfam" id="PF00005">
    <property type="entry name" value="ABC_tran"/>
    <property type="match status" value="1"/>
</dbReference>
<protein>
    <submittedName>
        <fullName evidence="5">Fe(3+)-transporting ATPase</fullName>
        <ecNumber evidence="5">3.6.3.30</ecNumber>
    </submittedName>
</protein>
<dbReference type="InterPro" id="IPR017871">
    <property type="entry name" value="ABC_transporter-like_CS"/>
</dbReference>
<keyword evidence="3" id="KW-0067">ATP-binding</keyword>
<gene>
    <name evidence="5" type="ordered locus">Weevi_1294</name>
</gene>
<dbReference type="Proteomes" id="UP000008641">
    <property type="component" value="Chromosome"/>
</dbReference>
<evidence type="ECO:0000256" key="1">
    <source>
        <dbReference type="ARBA" id="ARBA00022448"/>
    </source>
</evidence>
<dbReference type="SUPFAM" id="SSF52540">
    <property type="entry name" value="P-loop containing nucleoside triphosphate hydrolases"/>
    <property type="match status" value="1"/>
</dbReference>
<dbReference type="EMBL" id="CP002455">
    <property type="protein sequence ID" value="ADX67998.1"/>
    <property type="molecule type" value="Genomic_DNA"/>
</dbReference>
<keyword evidence="6" id="KW-1185">Reference proteome</keyword>
<organism evidence="5 6">
    <name type="scientific">Weeksella virosa (strain ATCC 43766 / DSM 16922 / JCM 21250 / CCUG 30538 / CDC 9751 / IAM 14551 / NBRC 16016 / NCTC 11634 / CL345/78)</name>
    <dbReference type="NCBI Taxonomy" id="865938"/>
    <lineage>
        <taxon>Bacteria</taxon>
        <taxon>Pseudomonadati</taxon>
        <taxon>Bacteroidota</taxon>
        <taxon>Flavobacteriia</taxon>
        <taxon>Flavobacteriales</taxon>
        <taxon>Weeksellaceae</taxon>
        <taxon>Weeksella</taxon>
    </lineage>
</organism>
<keyword evidence="5" id="KW-0378">Hydrolase</keyword>
<feature type="domain" description="ABC transporter" evidence="4">
    <location>
        <begin position="2"/>
        <end position="238"/>
    </location>
</feature>
<evidence type="ECO:0000313" key="5">
    <source>
        <dbReference type="EMBL" id="ADX67998.1"/>
    </source>
</evidence>
<dbReference type="eggNOG" id="COG3842">
    <property type="taxonomic scope" value="Bacteria"/>
</dbReference>
<dbReference type="PANTHER" id="PTHR42781:SF4">
    <property type="entry name" value="SPERMIDINE_PUTRESCINE IMPORT ATP-BINDING PROTEIN POTA"/>
    <property type="match status" value="1"/>
</dbReference>
<dbReference type="AlphaFoldDB" id="F0NXK8"/>
<accession>F0NXK8</accession>
<dbReference type="PANTHER" id="PTHR42781">
    <property type="entry name" value="SPERMIDINE/PUTRESCINE IMPORT ATP-BINDING PROTEIN POTA"/>
    <property type="match status" value="1"/>
</dbReference>
<dbReference type="PROSITE" id="PS00211">
    <property type="entry name" value="ABC_TRANSPORTER_1"/>
    <property type="match status" value="1"/>
</dbReference>
<dbReference type="STRING" id="865938.Weevi_1294"/>
<reference evidence="5 6" key="1">
    <citation type="journal article" date="2011" name="Stand. Genomic Sci.">
        <title>Complete genome sequence of Weeksella virosa type strain (9751).</title>
        <authorList>
            <person name="Lang E."/>
            <person name="Teshima H."/>
            <person name="Lucas S."/>
            <person name="Lapidus A."/>
            <person name="Hammon N."/>
            <person name="Deshpande S."/>
            <person name="Nolan M."/>
            <person name="Cheng J.F."/>
            <person name="Pitluck S."/>
            <person name="Liolios K."/>
            <person name="Pagani I."/>
            <person name="Mikhailova N."/>
            <person name="Ivanova N."/>
            <person name="Mavromatis K."/>
            <person name="Pati A."/>
            <person name="Tapia R."/>
            <person name="Han C."/>
            <person name="Goodwin L."/>
            <person name="Chen A."/>
            <person name="Palaniappan K."/>
            <person name="Land M."/>
            <person name="Hauser L."/>
            <person name="Chang Y.J."/>
            <person name="Jeffries C.D."/>
            <person name="Brambilla E.M."/>
            <person name="Kopitz M."/>
            <person name="Rohde M."/>
            <person name="Goker M."/>
            <person name="Tindall B.J."/>
            <person name="Detter J.C."/>
            <person name="Woyke T."/>
            <person name="Bristow J."/>
            <person name="Eisen J.A."/>
            <person name="Markowitz V."/>
            <person name="Hugenholtz P."/>
            <person name="Klenk H.P."/>
            <person name="Kyrpides N.C."/>
        </authorList>
    </citation>
    <scope>NUCLEOTIDE SEQUENCE [LARGE SCALE GENOMIC DNA]</scope>
    <source>
        <strain evidence="6">ATCC 43766 / DSM 16922 / JCM 21250 / NBRC 16016 / NCTC 11634 / CL345/78</strain>
    </source>
</reference>
<reference evidence="6" key="2">
    <citation type="journal article" date="2011" name="Stand. Genomic Sci.">
        <title>Complete genome sequence of Weeksella virosa type strain (9751T).</title>
        <authorList>
            <person name="Lang E."/>
            <person name="Teshima H."/>
            <person name="Lucas S."/>
            <person name="Lapidus A."/>
            <person name="Hammon N."/>
            <person name="Deshpande S."/>
            <person name="Nolan M."/>
            <person name="Cheng J."/>
            <person name="Pitluck S."/>
            <person name="Liolios K."/>
            <person name="Pagani I."/>
            <person name="Mikhailova N."/>
            <person name="Ivanova N."/>
            <person name="Mavromatis K."/>
            <person name="Pati A."/>
            <person name="Tapia R."/>
            <person name="Han C."/>
            <person name="Goodwin L."/>
            <person name="Chen A."/>
            <person name="Palaniappan K."/>
            <person name="Land M."/>
            <person name="Hauser L."/>
            <person name="Chang Y."/>
            <person name="Jeffries C."/>
            <person name="Brambilla E."/>
            <person name="Kopitz M."/>
            <person name="Rohde M."/>
            <person name="Goker M."/>
            <person name="Tindall B."/>
            <person name="Detter J."/>
            <person name="Woyke T."/>
            <person name="Bristow J."/>
            <person name="Eisen J."/>
            <person name="Markowitz V."/>
            <person name="Hugenholtz P."/>
            <person name="Klenk H."/>
            <person name="Kyrpides N."/>
        </authorList>
    </citation>
    <scope>NUCLEOTIDE SEQUENCE [LARGE SCALE GENOMIC DNA]</scope>
    <source>
        <strain evidence="6">ATCC 43766 / DSM 16922 / JCM 21250 / NBRC 16016 / NCTC 11634 / CL345/78</strain>
    </source>
</reference>
<evidence type="ECO:0000256" key="3">
    <source>
        <dbReference type="ARBA" id="ARBA00022840"/>
    </source>
</evidence>
<dbReference type="SMART" id="SM00382">
    <property type="entry name" value="AAA"/>
    <property type="match status" value="1"/>
</dbReference>
<dbReference type="GO" id="GO:0005524">
    <property type="term" value="F:ATP binding"/>
    <property type="evidence" value="ECO:0007669"/>
    <property type="project" value="UniProtKB-KW"/>
</dbReference>
<dbReference type="PROSITE" id="PS50893">
    <property type="entry name" value="ABC_TRANSPORTER_2"/>
    <property type="match status" value="1"/>
</dbReference>
<dbReference type="InterPro" id="IPR003593">
    <property type="entry name" value="AAA+_ATPase"/>
</dbReference>
<dbReference type="InterPro" id="IPR003439">
    <property type="entry name" value="ABC_transporter-like_ATP-bd"/>
</dbReference>
<dbReference type="HOGENOM" id="CLU_000604_1_1_10"/>
<keyword evidence="1" id="KW-0813">Transport</keyword>
<proteinExistence type="predicted"/>